<organism evidence="1 2">
    <name type="scientific">Halorientalis regularis</name>
    <dbReference type="NCBI Taxonomy" id="660518"/>
    <lineage>
        <taxon>Archaea</taxon>
        <taxon>Methanobacteriati</taxon>
        <taxon>Methanobacteriota</taxon>
        <taxon>Stenosarchaea group</taxon>
        <taxon>Halobacteria</taxon>
        <taxon>Halobacteriales</taxon>
        <taxon>Haloarculaceae</taxon>
        <taxon>Halorientalis</taxon>
    </lineage>
</organism>
<protein>
    <submittedName>
        <fullName evidence="1">Uncharacterized protein</fullName>
    </submittedName>
</protein>
<dbReference type="Proteomes" id="UP000199076">
    <property type="component" value="Unassembled WGS sequence"/>
</dbReference>
<sequence length="33" mass="3843">MTWADLFDRADEYDVALATVRERLAARRGDEDD</sequence>
<accession>A0A1G7QQT3</accession>
<dbReference type="EMBL" id="FNBK01000013">
    <property type="protein sequence ID" value="SDG00897.1"/>
    <property type="molecule type" value="Genomic_DNA"/>
</dbReference>
<evidence type="ECO:0000313" key="1">
    <source>
        <dbReference type="EMBL" id="SDG00897.1"/>
    </source>
</evidence>
<evidence type="ECO:0000313" key="2">
    <source>
        <dbReference type="Proteomes" id="UP000199076"/>
    </source>
</evidence>
<keyword evidence="2" id="KW-1185">Reference proteome</keyword>
<gene>
    <name evidence="1" type="ORF">SAMN05216218_11359</name>
</gene>
<reference evidence="2" key="1">
    <citation type="submission" date="2016-10" db="EMBL/GenBank/DDBJ databases">
        <authorList>
            <person name="Varghese N."/>
            <person name="Submissions S."/>
        </authorList>
    </citation>
    <scope>NUCLEOTIDE SEQUENCE [LARGE SCALE GENOMIC DNA]</scope>
    <source>
        <strain evidence="2">IBRC-M 10760</strain>
    </source>
</reference>
<name>A0A1G7QQT3_9EURY</name>
<dbReference type="AlphaFoldDB" id="A0A1G7QQT3"/>
<proteinExistence type="predicted"/>